<dbReference type="PANTHER" id="PTHR42681:SF1">
    <property type="entry name" value="MALONYL-COA-ACYL CARRIER PROTEIN TRANSACYLASE, MITOCHONDRIAL"/>
    <property type="match status" value="1"/>
</dbReference>
<dbReference type="NCBIfam" id="TIGR00128">
    <property type="entry name" value="fabD"/>
    <property type="match status" value="1"/>
</dbReference>
<dbReference type="SUPFAM" id="SSF52151">
    <property type="entry name" value="FabD/lysophospholipase-like"/>
    <property type="match status" value="1"/>
</dbReference>
<dbReference type="Gene3D" id="3.30.70.250">
    <property type="entry name" value="Malonyl-CoA ACP transacylase, ACP-binding"/>
    <property type="match status" value="1"/>
</dbReference>
<dbReference type="InterPro" id="IPR014043">
    <property type="entry name" value="Acyl_transferase_dom"/>
</dbReference>
<dbReference type="AlphaFoldDB" id="A0A3B1BD27"/>
<dbReference type="InterPro" id="IPR024925">
    <property type="entry name" value="Malonyl_CoA-ACP_transAc"/>
</dbReference>
<evidence type="ECO:0000259" key="6">
    <source>
        <dbReference type="SMART" id="SM00827"/>
    </source>
</evidence>
<keyword evidence="3 7" id="KW-0808">Transferase</keyword>
<evidence type="ECO:0000256" key="4">
    <source>
        <dbReference type="ARBA" id="ARBA00023315"/>
    </source>
</evidence>
<organism evidence="7">
    <name type="scientific">hydrothermal vent metagenome</name>
    <dbReference type="NCBI Taxonomy" id="652676"/>
    <lineage>
        <taxon>unclassified sequences</taxon>
        <taxon>metagenomes</taxon>
        <taxon>ecological metagenomes</taxon>
    </lineage>
</organism>
<name>A0A3B1BD27_9ZZZZ</name>
<evidence type="ECO:0000313" key="7">
    <source>
        <dbReference type="EMBL" id="VAX12261.1"/>
    </source>
</evidence>
<dbReference type="SUPFAM" id="SSF55048">
    <property type="entry name" value="Probable ACP-binding domain of malonyl-CoA ACP transacylase"/>
    <property type="match status" value="1"/>
</dbReference>
<keyword evidence="4 7" id="KW-0012">Acyltransferase</keyword>
<proteinExistence type="inferred from homology"/>
<evidence type="ECO:0000256" key="5">
    <source>
        <dbReference type="ARBA" id="ARBA00048462"/>
    </source>
</evidence>
<dbReference type="PANTHER" id="PTHR42681">
    <property type="entry name" value="MALONYL-COA-ACYL CARRIER PROTEIN TRANSACYLASE, MITOCHONDRIAL"/>
    <property type="match status" value="1"/>
</dbReference>
<feature type="domain" description="Malonyl-CoA:ACP transacylase (MAT)" evidence="6">
    <location>
        <begin position="6"/>
        <end position="309"/>
    </location>
</feature>
<dbReference type="PIRSF" id="PIRSF000446">
    <property type="entry name" value="Mct"/>
    <property type="match status" value="1"/>
</dbReference>
<sequence length="310" mass="32912">MSLAFVFPGQGSQSVGMLKELAEQYSEVEATFKEASEVLAYDLWEIVQNGPAEKLNQTDVTQPAMLSAGVAVWRIWQAKGGAKPVMMAGHSLGEYTALVCAGALDFADAVKLVAERGRLMQAAVPTGEGAMAAILGLEDDAVRQVCEEAAEGEVLSAVNFNSPGQVVVAGQKTAVERALKVAKDKGAKRALLLPVSVPSHCALMKPAAEKLAVILAQVEIREPAIPVINNVDVQTENGADEIRAALVKQLHSPVRWVETIRKMADDGVDRLIECGPGKVLTGLNKRIERGMTAQAVHDPDSLGSALQDQN</sequence>
<dbReference type="InterPro" id="IPR016036">
    <property type="entry name" value="Malonyl_transacylase_ACP-bd"/>
</dbReference>
<dbReference type="GO" id="GO:0006633">
    <property type="term" value="P:fatty acid biosynthetic process"/>
    <property type="evidence" value="ECO:0007669"/>
    <property type="project" value="TreeGrafter"/>
</dbReference>
<comment type="catalytic activity">
    <reaction evidence="5">
        <text>holo-[ACP] + malonyl-CoA = malonyl-[ACP] + CoA</text>
        <dbReference type="Rhea" id="RHEA:41792"/>
        <dbReference type="Rhea" id="RHEA-COMP:9623"/>
        <dbReference type="Rhea" id="RHEA-COMP:9685"/>
        <dbReference type="ChEBI" id="CHEBI:57287"/>
        <dbReference type="ChEBI" id="CHEBI:57384"/>
        <dbReference type="ChEBI" id="CHEBI:64479"/>
        <dbReference type="ChEBI" id="CHEBI:78449"/>
        <dbReference type="EC" id="2.3.1.39"/>
    </reaction>
</comment>
<protein>
    <recommendedName>
        <fullName evidence="2">[acyl-carrier-protein] S-malonyltransferase</fullName>
        <ecNumber evidence="2">2.3.1.39</ecNumber>
    </recommendedName>
</protein>
<dbReference type="Pfam" id="PF00698">
    <property type="entry name" value="Acyl_transf_1"/>
    <property type="match status" value="1"/>
</dbReference>
<comment type="similarity">
    <text evidence="1">Belongs to the FabD family.</text>
</comment>
<dbReference type="EMBL" id="UOFZ01000028">
    <property type="protein sequence ID" value="VAX12261.1"/>
    <property type="molecule type" value="Genomic_DNA"/>
</dbReference>
<dbReference type="InterPro" id="IPR004410">
    <property type="entry name" value="Malonyl_CoA-ACP_transAc_FabD"/>
</dbReference>
<dbReference type="Gene3D" id="3.40.366.10">
    <property type="entry name" value="Malonyl-Coenzyme A Acyl Carrier Protein, domain 2"/>
    <property type="match status" value="1"/>
</dbReference>
<dbReference type="InterPro" id="IPR001227">
    <property type="entry name" value="Ac_transferase_dom_sf"/>
</dbReference>
<dbReference type="GO" id="GO:0004314">
    <property type="term" value="F:[acyl-carrier-protein] S-malonyltransferase activity"/>
    <property type="evidence" value="ECO:0007669"/>
    <property type="project" value="UniProtKB-EC"/>
</dbReference>
<dbReference type="FunFam" id="3.30.70.250:FF:000001">
    <property type="entry name" value="Malonyl CoA-acyl carrier protein transacylase"/>
    <property type="match status" value="1"/>
</dbReference>
<dbReference type="GO" id="GO:0005829">
    <property type="term" value="C:cytosol"/>
    <property type="evidence" value="ECO:0007669"/>
    <property type="project" value="TreeGrafter"/>
</dbReference>
<reference evidence="7" key="1">
    <citation type="submission" date="2018-06" db="EMBL/GenBank/DDBJ databases">
        <authorList>
            <person name="Zhirakovskaya E."/>
        </authorList>
    </citation>
    <scope>NUCLEOTIDE SEQUENCE</scope>
</reference>
<evidence type="ECO:0000256" key="3">
    <source>
        <dbReference type="ARBA" id="ARBA00022679"/>
    </source>
</evidence>
<evidence type="ECO:0000256" key="2">
    <source>
        <dbReference type="ARBA" id="ARBA00013258"/>
    </source>
</evidence>
<dbReference type="EC" id="2.3.1.39" evidence="2"/>
<gene>
    <name evidence="7" type="ORF">MNBD_GAMMA24-439</name>
</gene>
<dbReference type="InterPro" id="IPR016035">
    <property type="entry name" value="Acyl_Trfase/lysoPLipase"/>
</dbReference>
<dbReference type="SMART" id="SM00827">
    <property type="entry name" value="PKS_AT"/>
    <property type="match status" value="1"/>
</dbReference>
<dbReference type="InterPro" id="IPR050858">
    <property type="entry name" value="Mal-CoA-ACP_Trans/PKS_FabD"/>
</dbReference>
<accession>A0A3B1BD27</accession>
<evidence type="ECO:0000256" key="1">
    <source>
        <dbReference type="ARBA" id="ARBA00008217"/>
    </source>
</evidence>